<dbReference type="OrthoDB" id="9774769at2"/>
<dbReference type="NCBIfam" id="TIGR00966">
    <property type="entry name" value="transloc_SecF"/>
    <property type="match status" value="1"/>
</dbReference>
<feature type="transmembrane region" description="Helical" evidence="9">
    <location>
        <begin position="139"/>
        <end position="156"/>
    </location>
</feature>
<reference evidence="11 12" key="1">
    <citation type="submission" date="2018-07" db="EMBL/GenBank/DDBJ databases">
        <title>Genomic Encyclopedia of Type Strains, Phase IV (KMG-IV): sequencing the most valuable type-strain genomes for metagenomic binning, comparative biology and taxonomic classification.</title>
        <authorList>
            <person name="Goeker M."/>
        </authorList>
    </citation>
    <scope>NUCLEOTIDE SEQUENCE [LARGE SCALE GENOMIC DNA]</scope>
    <source>
        <strain evidence="11 12">DSM 26407</strain>
    </source>
</reference>
<dbReference type="AlphaFoldDB" id="A0A369CDP5"/>
<dbReference type="GO" id="GO:0006605">
    <property type="term" value="P:protein targeting"/>
    <property type="evidence" value="ECO:0007669"/>
    <property type="project" value="UniProtKB-UniRule"/>
</dbReference>
<dbReference type="PANTHER" id="PTHR30081">
    <property type="entry name" value="PROTEIN-EXPORT MEMBRANE PROTEIN SEC"/>
    <property type="match status" value="1"/>
</dbReference>
<feature type="transmembrane region" description="Helical" evidence="9">
    <location>
        <begin position="163"/>
        <end position="184"/>
    </location>
</feature>
<comment type="subunit">
    <text evidence="9">Forms a complex with SecD. Part of the essential Sec protein translocation apparatus which comprises SecA, SecYEG and auxiliary proteins SecDF-YajC and YidC.</text>
</comment>
<dbReference type="EMBL" id="QPJY01000002">
    <property type="protein sequence ID" value="RCX31823.1"/>
    <property type="molecule type" value="Genomic_DNA"/>
</dbReference>
<dbReference type="InterPro" id="IPR022813">
    <property type="entry name" value="SecD/SecF_arch_bac"/>
</dbReference>
<organism evidence="11 12">
    <name type="scientific">Thioalbus denitrificans</name>
    <dbReference type="NCBI Taxonomy" id="547122"/>
    <lineage>
        <taxon>Bacteria</taxon>
        <taxon>Pseudomonadati</taxon>
        <taxon>Pseudomonadota</taxon>
        <taxon>Gammaproteobacteria</taxon>
        <taxon>Chromatiales</taxon>
        <taxon>Ectothiorhodospiraceae</taxon>
        <taxon>Thioalbus</taxon>
    </lineage>
</organism>
<evidence type="ECO:0000256" key="4">
    <source>
        <dbReference type="ARBA" id="ARBA00022692"/>
    </source>
</evidence>
<keyword evidence="5 9" id="KW-0653">Protein transport</keyword>
<evidence type="ECO:0000256" key="2">
    <source>
        <dbReference type="ARBA" id="ARBA00022448"/>
    </source>
</evidence>
<evidence type="ECO:0000256" key="6">
    <source>
        <dbReference type="ARBA" id="ARBA00022989"/>
    </source>
</evidence>
<evidence type="ECO:0000256" key="7">
    <source>
        <dbReference type="ARBA" id="ARBA00023010"/>
    </source>
</evidence>
<dbReference type="InterPro" id="IPR022645">
    <property type="entry name" value="SecD/SecF_bac"/>
</dbReference>
<dbReference type="InterPro" id="IPR048634">
    <property type="entry name" value="SecD_SecF_C"/>
</dbReference>
<name>A0A369CDP5_9GAMM</name>
<dbReference type="InterPro" id="IPR055344">
    <property type="entry name" value="SecD_SecF_C_bact"/>
</dbReference>
<evidence type="ECO:0000256" key="1">
    <source>
        <dbReference type="ARBA" id="ARBA00004651"/>
    </source>
</evidence>
<evidence type="ECO:0000256" key="8">
    <source>
        <dbReference type="ARBA" id="ARBA00023136"/>
    </source>
</evidence>
<dbReference type="NCBIfam" id="TIGR00916">
    <property type="entry name" value="2A0604s01"/>
    <property type="match status" value="1"/>
</dbReference>
<dbReference type="InterPro" id="IPR005665">
    <property type="entry name" value="SecF_bac"/>
</dbReference>
<dbReference type="Pfam" id="PF07549">
    <property type="entry name" value="Sec_GG"/>
    <property type="match status" value="1"/>
</dbReference>
<dbReference type="HAMAP" id="MF_01464_B">
    <property type="entry name" value="SecF_B"/>
    <property type="match status" value="1"/>
</dbReference>
<dbReference type="Gene3D" id="1.20.1640.10">
    <property type="entry name" value="Multidrug efflux transporter AcrB transmembrane domain"/>
    <property type="match status" value="1"/>
</dbReference>
<evidence type="ECO:0000256" key="9">
    <source>
        <dbReference type="HAMAP-Rule" id="MF_01464"/>
    </source>
</evidence>
<sequence length="313" mass="33899">MEFFRINRTIDFMRLRKPMVILSVVLVLASILLLATRGLNFGLDFTGGTLIEVGYENPVDLAGVRETLRQGEFGDAVAQHFGTSRDVLVRLAPRADVSSADLSTRVLRVLQDGAAGQKVEVRRVEFVGPQVGDQLVEQGGLAMLYALIGIFIYVAFRFEWRFSAGAILATVHDVVLTLGLFSLLQVEFDLTVLAAVLAVIGYSVNDTVVVFDRIRENFRKLRKGTSMDVVNSSLTQTLSRTIMTSGTTLIVVVALFLLGGTLIHAFAIALIFGIVIGTYSSIYVASFAALALGVSRQDLVLPKKEGAEAGGQP</sequence>
<dbReference type="Proteomes" id="UP000252707">
    <property type="component" value="Unassembled WGS sequence"/>
</dbReference>
<evidence type="ECO:0000256" key="5">
    <source>
        <dbReference type="ARBA" id="ARBA00022927"/>
    </source>
</evidence>
<accession>A0A369CDP5</accession>
<dbReference type="Pfam" id="PF02355">
    <property type="entry name" value="SecD_SecF_C"/>
    <property type="match status" value="1"/>
</dbReference>
<dbReference type="PANTHER" id="PTHR30081:SF8">
    <property type="entry name" value="PROTEIN TRANSLOCASE SUBUNIT SECF"/>
    <property type="match status" value="1"/>
</dbReference>
<evidence type="ECO:0000313" key="12">
    <source>
        <dbReference type="Proteomes" id="UP000252707"/>
    </source>
</evidence>
<feature type="transmembrane region" description="Helical" evidence="9">
    <location>
        <begin position="269"/>
        <end position="294"/>
    </location>
</feature>
<dbReference type="SUPFAM" id="SSF82866">
    <property type="entry name" value="Multidrug efflux transporter AcrB transmembrane domain"/>
    <property type="match status" value="1"/>
</dbReference>
<dbReference type="PRINTS" id="PR01755">
    <property type="entry name" value="SECFTRNLCASE"/>
</dbReference>
<dbReference type="GO" id="GO:0005886">
    <property type="term" value="C:plasma membrane"/>
    <property type="evidence" value="ECO:0007669"/>
    <property type="project" value="UniProtKB-SubCell"/>
</dbReference>
<comment type="subcellular location">
    <subcellularLocation>
        <location evidence="1 9">Cell membrane</location>
        <topology evidence="1 9">Multi-pass membrane protein</topology>
    </subcellularLocation>
</comment>
<keyword evidence="2 9" id="KW-0813">Transport</keyword>
<feature type="transmembrane region" description="Helical" evidence="9">
    <location>
        <begin position="20"/>
        <end position="39"/>
    </location>
</feature>
<keyword evidence="6 9" id="KW-1133">Transmembrane helix</keyword>
<dbReference type="GO" id="GO:0015450">
    <property type="term" value="F:protein-transporting ATPase activity"/>
    <property type="evidence" value="ECO:0007669"/>
    <property type="project" value="InterPro"/>
</dbReference>
<keyword evidence="12" id="KW-1185">Reference proteome</keyword>
<dbReference type="InterPro" id="IPR022646">
    <property type="entry name" value="SecD/SecF_CS"/>
</dbReference>
<evidence type="ECO:0000256" key="3">
    <source>
        <dbReference type="ARBA" id="ARBA00022475"/>
    </source>
</evidence>
<feature type="transmembrane region" description="Helical" evidence="9">
    <location>
        <begin position="190"/>
        <end position="211"/>
    </location>
</feature>
<gene>
    <name evidence="9" type="primary">secF</name>
    <name evidence="11" type="ORF">DFQ59_102170</name>
</gene>
<comment type="similarity">
    <text evidence="9">Belongs to the SecD/SecF family. SecF subfamily.</text>
</comment>
<comment type="function">
    <text evidence="9">Part of the Sec protein translocase complex. Interacts with the SecYEG preprotein conducting channel. SecDF uses the proton motive force (PMF) to complete protein translocation after the ATP-dependent function of SecA.</text>
</comment>
<comment type="caution">
    <text evidence="11">The sequence shown here is derived from an EMBL/GenBank/DDBJ whole genome shotgun (WGS) entry which is preliminary data.</text>
</comment>
<evidence type="ECO:0000259" key="10">
    <source>
        <dbReference type="Pfam" id="PF02355"/>
    </source>
</evidence>
<feature type="domain" description="Protein export membrane protein SecD/SecF C-terminal" evidence="10">
    <location>
        <begin position="116"/>
        <end position="292"/>
    </location>
</feature>
<keyword evidence="3 9" id="KW-1003">Cell membrane</keyword>
<evidence type="ECO:0000313" key="11">
    <source>
        <dbReference type="EMBL" id="RCX31823.1"/>
    </source>
</evidence>
<protein>
    <recommendedName>
        <fullName evidence="9">Protein-export membrane protein SecF</fullName>
    </recommendedName>
</protein>
<dbReference type="RefSeq" id="WP_114278665.1">
    <property type="nucleotide sequence ID" value="NZ_QPJY01000002.1"/>
</dbReference>
<keyword evidence="7 9" id="KW-0811">Translocation</keyword>
<keyword evidence="8 9" id="KW-0472">Membrane</keyword>
<dbReference type="GO" id="GO:0043952">
    <property type="term" value="P:protein transport by the Sec complex"/>
    <property type="evidence" value="ECO:0007669"/>
    <property type="project" value="UniProtKB-UniRule"/>
</dbReference>
<keyword evidence="4 9" id="KW-0812">Transmembrane</keyword>
<feature type="transmembrane region" description="Helical" evidence="9">
    <location>
        <begin position="242"/>
        <end position="263"/>
    </location>
</feature>
<proteinExistence type="inferred from homology"/>
<dbReference type="GO" id="GO:0065002">
    <property type="term" value="P:intracellular protein transmembrane transport"/>
    <property type="evidence" value="ECO:0007669"/>
    <property type="project" value="UniProtKB-UniRule"/>
</dbReference>